<dbReference type="InterPro" id="IPR014966">
    <property type="entry name" value="FRG-dom"/>
</dbReference>
<sequence length="615" mass="72210">MINPTTITQVAQAFVKDACHYLAMDSDTIRIIYAPKLEPLNGMPQIITVLDDDDTIVISDDLVNQCRATGCCQLRFQMYIAARFISERRKGKSAQWMQHIQDNVRYSISLMLLKGLSIPGLTLDTQLKEDILKTFKSEFGFSGEVFELSNIQMNGSFMKIRLDNDSERAFLNKVAVKTKFTGKSLKSGEKGTKENPFDNINQAVEYLAKIENEAYEDDNTMKEIAQLGYYYDLNEHHFKIAWASPYVAHTRNNFGEHAFVMSQMEPLDHKRPDIYFFSLKPNMYKRKFLYRGQSDHYEGFPCVPNLFRNPEQNAKRDFLDPLIFSQEMELLIKSHPIVQMLEQGIELLHDKFRIRMHYIGIAQHYYNKTPYLDLTSNLEVAKFFATTNYDATHDCYTPNTDTSRTGVIYYYELKYPDAFQQHHIYTSRTFGKQMFQTSEYALKTIGKQVFLRSGLQNGFLLEMEQEVDFKTLPEVKAVYFKHNVDISEEIFRKSGQGKKYFAEDILQHAWHDRLKERYQNRVVSREAVRLNVSRNKGETEKTIIAKLKDRGIEVDNYVPKFSEEELSSFYQDIDQWWEDFCSDIHFGDAEDELYRETMKQLRHDPKYSKYFTFNK</sequence>
<accession>A0A318I2J8</accession>
<protein>
    <submittedName>
        <fullName evidence="2">FRG domain-containing protein</fullName>
    </submittedName>
</protein>
<reference evidence="2 3" key="1">
    <citation type="submission" date="2018-05" db="EMBL/GenBank/DDBJ databases">
        <title>Genomic Encyclopedia of Type Strains, Phase I: the one thousand microbial genomes (KMG-I) project.</title>
        <authorList>
            <person name="Kyrpides N."/>
        </authorList>
    </citation>
    <scope>NUCLEOTIDE SEQUENCE [LARGE SCALE GENOMIC DNA]</scope>
    <source>
        <strain evidence="2 3">DSM 15611</strain>
    </source>
</reference>
<dbReference type="RefSeq" id="WP_110370231.1">
    <property type="nucleotide sequence ID" value="NZ_QJJX01000015.1"/>
</dbReference>
<dbReference type="Pfam" id="PF08867">
    <property type="entry name" value="FRG"/>
    <property type="match status" value="1"/>
</dbReference>
<dbReference type="Proteomes" id="UP000248314">
    <property type="component" value="Unassembled WGS sequence"/>
</dbReference>
<name>A0A318I2J8_9BACT</name>
<dbReference type="SMART" id="SM00901">
    <property type="entry name" value="FRG"/>
    <property type="match status" value="1"/>
</dbReference>
<evidence type="ECO:0000259" key="1">
    <source>
        <dbReference type="SMART" id="SM00901"/>
    </source>
</evidence>
<organism evidence="2 3">
    <name type="scientific">Hoylesella shahii DSM 15611 = JCM 12083</name>
    <dbReference type="NCBI Taxonomy" id="1122991"/>
    <lineage>
        <taxon>Bacteria</taxon>
        <taxon>Pseudomonadati</taxon>
        <taxon>Bacteroidota</taxon>
        <taxon>Bacteroidia</taxon>
        <taxon>Bacteroidales</taxon>
        <taxon>Prevotellaceae</taxon>
        <taxon>Hoylesella</taxon>
    </lineage>
</organism>
<keyword evidence="3" id="KW-1185">Reference proteome</keyword>
<feature type="domain" description="FRG" evidence="1">
    <location>
        <begin position="284"/>
        <end position="409"/>
    </location>
</feature>
<comment type="caution">
    <text evidence="2">The sequence shown here is derived from an EMBL/GenBank/DDBJ whole genome shotgun (WGS) entry which is preliminary data.</text>
</comment>
<dbReference type="AlphaFoldDB" id="A0A318I2J8"/>
<evidence type="ECO:0000313" key="2">
    <source>
        <dbReference type="EMBL" id="PXX21857.1"/>
    </source>
</evidence>
<evidence type="ECO:0000313" key="3">
    <source>
        <dbReference type="Proteomes" id="UP000248314"/>
    </source>
</evidence>
<gene>
    <name evidence="2" type="ORF">EJ73_01442</name>
</gene>
<dbReference type="EMBL" id="QJJX01000015">
    <property type="protein sequence ID" value="PXX21857.1"/>
    <property type="molecule type" value="Genomic_DNA"/>
</dbReference>
<proteinExistence type="predicted"/>